<dbReference type="KEGG" id="mkn:MKAN_23030"/>
<feature type="region of interest" description="Disordered" evidence="1">
    <location>
        <begin position="1"/>
        <end position="28"/>
    </location>
</feature>
<dbReference type="Proteomes" id="UP000017786">
    <property type="component" value="Chromosome"/>
</dbReference>
<feature type="region of interest" description="Disordered" evidence="1">
    <location>
        <begin position="104"/>
        <end position="123"/>
    </location>
</feature>
<reference evidence="2 3" key="1">
    <citation type="submission" date="2013-10" db="EMBL/GenBank/DDBJ databases">
        <title>Genome sequence of Mycobacterium kansasii.</title>
        <authorList>
            <consortium name="McGill University Mycobacterium genome consortium"/>
            <person name="Veyrier F.J."/>
            <person name="Behr M.A."/>
        </authorList>
    </citation>
    <scope>NUCLEOTIDE SEQUENCE [LARGE SCALE GENOMIC DNA]</scope>
    <source>
        <strain evidence="2 3">ATCC 12478</strain>
    </source>
</reference>
<name>U5WZP2_MYCKA</name>
<dbReference type="EMBL" id="CP006835">
    <property type="protein sequence ID" value="AGZ54427.1"/>
    <property type="molecule type" value="Genomic_DNA"/>
</dbReference>
<evidence type="ECO:0000256" key="1">
    <source>
        <dbReference type="SAM" id="MobiDB-lite"/>
    </source>
</evidence>
<dbReference type="AlphaFoldDB" id="U5WZP2"/>
<feature type="compositionally biased region" description="Basic residues" evidence="1">
    <location>
        <begin position="12"/>
        <end position="28"/>
    </location>
</feature>
<protein>
    <submittedName>
        <fullName evidence="2">Uncharacterized protein</fullName>
    </submittedName>
</protein>
<evidence type="ECO:0000313" key="3">
    <source>
        <dbReference type="Proteomes" id="UP000017786"/>
    </source>
</evidence>
<evidence type="ECO:0000313" key="2">
    <source>
        <dbReference type="EMBL" id="AGZ54427.1"/>
    </source>
</evidence>
<gene>
    <name evidence="2" type="ORF">MKAN_23030</name>
</gene>
<feature type="compositionally biased region" description="Low complexity" evidence="1">
    <location>
        <begin position="1"/>
        <end position="11"/>
    </location>
</feature>
<dbReference type="HOGENOM" id="CLU_2012746_0_0_11"/>
<proteinExistence type="predicted"/>
<organism evidence="2 3">
    <name type="scientific">Mycobacterium kansasii ATCC 12478</name>
    <dbReference type="NCBI Taxonomy" id="557599"/>
    <lineage>
        <taxon>Bacteria</taxon>
        <taxon>Bacillati</taxon>
        <taxon>Actinomycetota</taxon>
        <taxon>Actinomycetes</taxon>
        <taxon>Mycobacteriales</taxon>
        <taxon>Mycobacteriaceae</taxon>
        <taxon>Mycobacterium</taxon>
    </lineage>
</organism>
<sequence>MSAAAAGSSLRGQRRRSRRRPARRRPRRRLAVRIAGIAGIAGDRVRKVQPRLAALTGARERHRQRGCARLTELRIAELRRQQHIGIQTEIGESGVDERLDELTGNQVGDVEVEPRAGGHRLTQ</sequence>
<accession>U5WZP2</accession>